<dbReference type="AlphaFoldDB" id="A0A445EK43"/>
<dbReference type="OrthoDB" id="755532at2759"/>
<dbReference type="PANTHER" id="PTHR33237:SF35">
    <property type="entry name" value="PROTEIN, PUTATIVE-RELATED"/>
    <property type="match status" value="1"/>
</dbReference>
<keyword evidence="3" id="KW-1185">Reference proteome</keyword>
<evidence type="ECO:0000256" key="1">
    <source>
        <dbReference type="SAM" id="MobiDB-lite"/>
    </source>
</evidence>
<dbReference type="Proteomes" id="UP000289738">
    <property type="component" value="Chromosome A01"/>
</dbReference>
<evidence type="ECO:0000313" key="2">
    <source>
        <dbReference type="EMBL" id="RYR75741.1"/>
    </source>
</evidence>
<dbReference type="Gramene" id="arahy.Tifrunner.gnm2.ann2.Ah01g417900.1">
    <property type="protein sequence ID" value="arahy.Tifrunner.gnm2.ann2.Ah01g417900.1-CDS-1"/>
    <property type="gene ID" value="arahy.Tifrunner.gnm2.ann2.Ah01g417900"/>
</dbReference>
<reference evidence="2 3" key="1">
    <citation type="submission" date="2019-01" db="EMBL/GenBank/DDBJ databases">
        <title>Sequencing of cultivated peanut Arachis hypogaea provides insights into genome evolution and oil improvement.</title>
        <authorList>
            <person name="Chen X."/>
        </authorList>
    </citation>
    <scope>NUCLEOTIDE SEQUENCE [LARGE SCALE GENOMIC DNA]</scope>
    <source>
        <strain evidence="3">cv. Fuhuasheng</strain>
        <tissue evidence="2">Leaves</tissue>
    </source>
</reference>
<dbReference type="STRING" id="3818.A0A445EK43"/>
<comment type="caution">
    <text evidence="2">The sequence shown here is derived from an EMBL/GenBank/DDBJ whole genome shotgun (WGS) entry which is preliminary data.</text>
</comment>
<dbReference type="PANTHER" id="PTHR33237">
    <property type="entry name" value="F2P16.13 PROTEIN-RELATED"/>
    <property type="match status" value="1"/>
</dbReference>
<sequence length="169" mass="18329">MVCVSESSDSSKHNRSNGFFVAITAVFSLLAKRASRLKSKPKFSAAKTVTDGGFDDDNWKIELRTPPPKSPLAGPKKLLNNISSKALLSFGHHNQKKKEGGCSAGAEDGWGDGGVWQKEILMGGKCEPLDFSGVIYYDINGKQVSEVPLRSPRASPLPGYLTRPRQEAH</sequence>
<evidence type="ECO:0000313" key="3">
    <source>
        <dbReference type="Proteomes" id="UP000289738"/>
    </source>
</evidence>
<proteinExistence type="predicted"/>
<name>A0A445EK43_ARAHY</name>
<feature type="region of interest" description="Disordered" evidence="1">
    <location>
        <begin position="147"/>
        <end position="169"/>
    </location>
</feature>
<dbReference type="EMBL" id="SDMP01000001">
    <property type="protein sequence ID" value="RYR75741.1"/>
    <property type="molecule type" value="Genomic_DNA"/>
</dbReference>
<gene>
    <name evidence="2" type="ORF">Ahy_A01g000322</name>
</gene>
<accession>A0A445EK43</accession>
<organism evidence="2 3">
    <name type="scientific">Arachis hypogaea</name>
    <name type="common">Peanut</name>
    <dbReference type="NCBI Taxonomy" id="3818"/>
    <lineage>
        <taxon>Eukaryota</taxon>
        <taxon>Viridiplantae</taxon>
        <taxon>Streptophyta</taxon>
        <taxon>Embryophyta</taxon>
        <taxon>Tracheophyta</taxon>
        <taxon>Spermatophyta</taxon>
        <taxon>Magnoliopsida</taxon>
        <taxon>eudicotyledons</taxon>
        <taxon>Gunneridae</taxon>
        <taxon>Pentapetalae</taxon>
        <taxon>rosids</taxon>
        <taxon>fabids</taxon>
        <taxon>Fabales</taxon>
        <taxon>Fabaceae</taxon>
        <taxon>Papilionoideae</taxon>
        <taxon>50 kb inversion clade</taxon>
        <taxon>dalbergioids sensu lato</taxon>
        <taxon>Dalbergieae</taxon>
        <taxon>Pterocarpus clade</taxon>
        <taxon>Arachis</taxon>
    </lineage>
</organism>
<protein>
    <submittedName>
        <fullName evidence="2">Uncharacterized protein</fullName>
    </submittedName>
</protein>